<comment type="caution">
    <text evidence="3">The sequence shown here is derived from an EMBL/GenBank/DDBJ whole genome shotgun (WGS) entry which is preliminary data.</text>
</comment>
<evidence type="ECO:0000313" key="3">
    <source>
        <dbReference type="EMBL" id="OAQ92195.1"/>
    </source>
</evidence>
<proteinExistence type="predicted"/>
<evidence type="ECO:0000313" key="2">
    <source>
        <dbReference type="EMBL" id="OAQ82155.1"/>
    </source>
</evidence>
<organism evidence="3 4">
    <name type="scientific">Purpureocillium lilacinum</name>
    <name type="common">Paecilomyces lilacinus</name>
    <dbReference type="NCBI Taxonomy" id="33203"/>
    <lineage>
        <taxon>Eukaryota</taxon>
        <taxon>Fungi</taxon>
        <taxon>Dikarya</taxon>
        <taxon>Ascomycota</taxon>
        <taxon>Pezizomycotina</taxon>
        <taxon>Sordariomycetes</taxon>
        <taxon>Hypocreomycetidae</taxon>
        <taxon>Hypocreales</taxon>
        <taxon>Ophiocordycipitaceae</taxon>
        <taxon>Purpureocillium</taxon>
    </lineage>
</organism>
<dbReference type="EMBL" id="LSBH01000003">
    <property type="protein sequence ID" value="OAQ82155.1"/>
    <property type="molecule type" value="Genomic_DNA"/>
</dbReference>
<evidence type="ECO:0000313" key="4">
    <source>
        <dbReference type="Proteomes" id="UP000078340"/>
    </source>
</evidence>
<evidence type="ECO:0000256" key="1">
    <source>
        <dbReference type="SAM" id="SignalP"/>
    </source>
</evidence>
<sequence>MNFGKLLLLVAVYGLGSEATDKTCVCLNHQKQNVGDATERCCNYAQKADLGRAYVPSSRKCRFDRMNQWPFASCCESYVAQSSCLE</sequence>
<feature type="signal peptide" evidence="1">
    <location>
        <begin position="1"/>
        <end position="19"/>
    </location>
</feature>
<dbReference type="Proteomes" id="UP000078240">
    <property type="component" value="Unassembled WGS sequence"/>
</dbReference>
<gene>
    <name evidence="2" type="ORF">VFPBJ_04739</name>
    <name evidence="3" type="ORF">VFPFJ_03935</name>
</gene>
<dbReference type="EMBL" id="LSBI01000003">
    <property type="protein sequence ID" value="OAQ92195.1"/>
    <property type="molecule type" value="Genomic_DNA"/>
</dbReference>
<name>A0A179HP37_PURLI</name>
<protein>
    <submittedName>
        <fullName evidence="3">Uncharacterized protein</fullName>
    </submittedName>
</protein>
<keyword evidence="1" id="KW-0732">Signal</keyword>
<dbReference type="Proteomes" id="UP000078340">
    <property type="component" value="Unassembled WGS sequence"/>
</dbReference>
<reference evidence="3 4" key="1">
    <citation type="submission" date="2016-02" db="EMBL/GenBank/DDBJ databases">
        <title>Biosynthesis of antibiotic leucinostatins and their inhibition on Phytophthora in bio-control Purpureocillium lilacinum.</title>
        <authorList>
            <person name="Wang G."/>
            <person name="Liu Z."/>
            <person name="Lin R."/>
            <person name="Li E."/>
            <person name="Mao Z."/>
            <person name="Ling J."/>
            <person name="Yin W."/>
            <person name="Xie B."/>
        </authorList>
    </citation>
    <scope>NUCLEOTIDE SEQUENCE [LARGE SCALE GENOMIC DNA]</scope>
    <source>
        <strain evidence="2">PLBJ-1</strain>
        <strain evidence="3">PLFJ-1</strain>
    </source>
</reference>
<feature type="chain" id="PRO_5010456159" evidence="1">
    <location>
        <begin position="20"/>
        <end position="86"/>
    </location>
</feature>
<accession>A0A179HP37</accession>
<dbReference type="AlphaFoldDB" id="A0A179HP37"/>